<gene>
    <name evidence="3" type="primary">siaP_3</name>
    <name evidence="3" type="ORF">ERS852480_02571</name>
</gene>
<keyword evidence="3" id="KW-0675">Receptor</keyword>
<evidence type="ECO:0000313" key="3">
    <source>
        <dbReference type="EMBL" id="CUP07578.1"/>
    </source>
</evidence>
<dbReference type="EMBL" id="CZAB01000021">
    <property type="protein sequence ID" value="CUP07578.1"/>
    <property type="molecule type" value="Genomic_DNA"/>
</dbReference>
<dbReference type="PANTHER" id="PTHR33376:SF3">
    <property type="entry name" value="C4-DICARBOXYLATE-BINDING PROTEIN"/>
    <property type="match status" value="1"/>
</dbReference>
<feature type="chain" id="PRO_5038696926" evidence="2">
    <location>
        <begin position="23"/>
        <end position="362"/>
    </location>
</feature>
<dbReference type="AlphaFoldDB" id="A0A174KCQ5"/>
<dbReference type="PANTHER" id="PTHR33376">
    <property type="match status" value="1"/>
</dbReference>
<reference evidence="3 4" key="1">
    <citation type="submission" date="2015-09" db="EMBL/GenBank/DDBJ databases">
        <authorList>
            <consortium name="Pathogen Informatics"/>
        </authorList>
    </citation>
    <scope>NUCLEOTIDE SEQUENCE [LARGE SCALE GENOMIC DNA]</scope>
    <source>
        <strain evidence="3 4">2789STDY5834865</strain>
    </source>
</reference>
<dbReference type="Pfam" id="PF03480">
    <property type="entry name" value="DctP"/>
    <property type="match status" value="1"/>
</dbReference>
<accession>A0A174KCQ5</accession>
<proteinExistence type="predicted"/>
<dbReference type="Gene3D" id="3.40.190.170">
    <property type="entry name" value="Bacterial extracellular solute-binding protein, family 7"/>
    <property type="match status" value="1"/>
</dbReference>
<name>A0A174KCQ5_9FIRM</name>
<dbReference type="NCBIfam" id="NF037995">
    <property type="entry name" value="TRAP_S1"/>
    <property type="match status" value="1"/>
</dbReference>
<keyword evidence="1 2" id="KW-0732">Signal</keyword>
<dbReference type="InterPro" id="IPR004682">
    <property type="entry name" value="TRAP_DctP"/>
</dbReference>
<dbReference type="InterPro" id="IPR038404">
    <property type="entry name" value="TRAP_DctP_sf"/>
</dbReference>
<dbReference type="GO" id="GO:0055085">
    <property type="term" value="P:transmembrane transport"/>
    <property type="evidence" value="ECO:0007669"/>
    <property type="project" value="InterPro"/>
</dbReference>
<dbReference type="PIRSF" id="PIRSF006470">
    <property type="entry name" value="DctB"/>
    <property type="match status" value="1"/>
</dbReference>
<evidence type="ECO:0000256" key="2">
    <source>
        <dbReference type="SAM" id="SignalP"/>
    </source>
</evidence>
<evidence type="ECO:0000313" key="4">
    <source>
        <dbReference type="Proteomes" id="UP000095512"/>
    </source>
</evidence>
<dbReference type="CDD" id="cd13669">
    <property type="entry name" value="PBP2_TRAP_TM0322_like"/>
    <property type="match status" value="1"/>
</dbReference>
<protein>
    <submittedName>
        <fullName evidence="3">Tripartite ATP-independent periplasmic transporter solute receptor, DctP family</fullName>
    </submittedName>
</protein>
<organism evidence="3 4">
    <name type="scientific">Enterocloster clostridioformis</name>
    <dbReference type="NCBI Taxonomy" id="1531"/>
    <lineage>
        <taxon>Bacteria</taxon>
        <taxon>Bacillati</taxon>
        <taxon>Bacillota</taxon>
        <taxon>Clostridia</taxon>
        <taxon>Lachnospirales</taxon>
        <taxon>Lachnospiraceae</taxon>
        <taxon>Enterocloster</taxon>
    </lineage>
</organism>
<evidence type="ECO:0000256" key="1">
    <source>
        <dbReference type="ARBA" id="ARBA00022729"/>
    </source>
</evidence>
<dbReference type="PROSITE" id="PS51257">
    <property type="entry name" value="PROKAR_LIPOPROTEIN"/>
    <property type="match status" value="1"/>
</dbReference>
<dbReference type="Proteomes" id="UP000095512">
    <property type="component" value="Unassembled WGS sequence"/>
</dbReference>
<feature type="signal peptide" evidence="2">
    <location>
        <begin position="1"/>
        <end position="22"/>
    </location>
</feature>
<sequence>MKKSQMMSVLCAASMVVSLLTGCGGENKPVNSEKTEIAIEETKRDSAEDAKDDGQFYKLNFGHTLTENDPFHQAYLKWAEAVSKKTGGKLQIEVYPSSQLGVEEDILEQMKQGTNVGWQTDAARLGNYVNEFSVLLAPYFLENMDEVKELMDSPTIAEWEKKLEDEHNIKVISFGFVQGYRNIYANKKATNPDEMKGLQIRTAGAPVWVAGIDSLGCKAVSLAYGEMYNGIQTKVVDGCELPYIAANNLKIQEVAKYILETQHIYQMNFMVCSAEWFNSLPENYQRILTDECNNAGLEVSEQMQKDSDAAKQAMINSGMEYVPADQMDIAAFRKASQEAYDKLNLNEAREAVYKELGKEIIK</sequence>
<dbReference type="RefSeq" id="WP_057571957.1">
    <property type="nucleotide sequence ID" value="NZ_CAUBLB010000009.1"/>
</dbReference>
<dbReference type="GO" id="GO:0030288">
    <property type="term" value="C:outer membrane-bounded periplasmic space"/>
    <property type="evidence" value="ECO:0007669"/>
    <property type="project" value="InterPro"/>
</dbReference>
<dbReference type="InterPro" id="IPR018389">
    <property type="entry name" value="DctP_fam"/>
</dbReference>